<dbReference type="CDD" id="cd02980">
    <property type="entry name" value="TRX_Fd_family"/>
    <property type="match status" value="1"/>
</dbReference>
<keyword evidence="2" id="KW-1185">Reference proteome</keyword>
<sequence length="120" mass="13426">MSETDVAEADDAFEPPQLYKYHAFVCLTQRPPGHPRGSCGALGVQPLWDRLTKTIEAQRLTDIGVTAAGCFGFCSAGPMMVVYPDGIWYRPTKPEDIDEIVESHFKQGKRVDRLVMVLKR</sequence>
<gene>
    <name evidence="1" type="ORF">JQ619_17005</name>
</gene>
<name>A0ABS5G8W3_9BRAD</name>
<proteinExistence type="predicted"/>
<protein>
    <submittedName>
        <fullName evidence="1">(2Fe-2S) ferredoxin domain-containing protein</fullName>
    </submittedName>
</protein>
<dbReference type="Gene3D" id="3.40.30.10">
    <property type="entry name" value="Glutaredoxin"/>
    <property type="match status" value="1"/>
</dbReference>
<evidence type="ECO:0000313" key="2">
    <source>
        <dbReference type="Proteomes" id="UP001314635"/>
    </source>
</evidence>
<reference evidence="2" key="1">
    <citation type="journal article" date="2021" name="ISME J.">
        <title>Evolutionary origin and ecological implication of a unique nif island in free-living Bradyrhizobium lineages.</title>
        <authorList>
            <person name="Tao J."/>
        </authorList>
    </citation>
    <scope>NUCLEOTIDE SEQUENCE [LARGE SCALE GENOMIC DNA]</scope>
    <source>
        <strain evidence="2">SZCCT0094</strain>
    </source>
</reference>
<accession>A0ABS5G8W3</accession>
<comment type="caution">
    <text evidence="1">The sequence shown here is derived from an EMBL/GenBank/DDBJ whole genome shotgun (WGS) entry which is preliminary data.</text>
</comment>
<dbReference type="SUPFAM" id="SSF52833">
    <property type="entry name" value="Thioredoxin-like"/>
    <property type="match status" value="1"/>
</dbReference>
<dbReference type="InterPro" id="IPR036249">
    <property type="entry name" value="Thioredoxin-like_sf"/>
</dbReference>
<evidence type="ECO:0000313" key="1">
    <source>
        <dbReference type="EMBL" id="MBR1137469.1"/>
    </source>
</evidence>
<dbReference type="RefSeq" id="WP_172243791.1">
    <property type="nucleotide sequence ID" value="NZ_JABFDP010000056.1"/>
</dbReference>
<dbReference type="Proteomes" id="UP001314635">
    <property type="component" value="Unassembled WGS sequence"/>
</dbReference>
<dbReference type="EMBL" id="JAFCLK010000014">
    <property type="protein sequence ID" value="MBR1137469.1"/>
    <property type="molecule type" value="Genomic_DNA"/>
</dbReference>
<organism evidence="1 2">
    <name type="scientific">Bradyrhizobium denitrificans</name>
    <dbReference type="NCBI Taxonomy" id="2734912"/>
    <lineage>
        <taxon>Bacteria</taxon>
        <taxon>Pseudomonadati</taxon>
        <taxon>Pseudomonadota</taxon>
        <taxon>Alphaproteobacteria</taxon>
        <taxon>Hyphomicrobiales</taxon>
        <taxon>Nitrobacteraceae</taxon>
        <taxon>Bradyrhizobium</taxon>
    </lineage>
</organism>